<name>A0A7X0RY23_9BACL</name>
<feature type="transmembrane region" description="Helical" evidence="1">
    <location>
        <begin position="12"/>
        <end position="31"/>
    </location>
</feature>
<keyword evidence="8" id="KW-1185">Reference proteome</keyword>
<dbReference type="FunFam" id="3.20.20.450:FF:000001">
    <property type="entry name" value="Cyclic di-GMP phosphodiesterase yahA"/>
    <property type="match status" value="1"/>
</dbReference>
<dbReference type="Gene3D" id="3.30.70.270">
    <property type="match status" value="1"/>
</dbReference>
<dbReference type="InterPro" id="IPR000014">
    <property type="entry name" value="PAS"/>
</dbReference>
<evidence type="ECO:0000259" key="4">
    <source>
        <dbReference type="PROSITE" id="PS50883"/>
    </source>
</evidence>
<keyword evidence="1" id="KW-0812">Transmembrane</keyword>
<dbReference type="InterPro" id="IPR043128">
    <property type="entry name" value="Rev_trsase/Diguanyl_cyclase"/>
</dbReference>
<feature type="domain" description="PAS" evidence="2">
    <location>
        <begin position="252"/>
        <end position="322"/>
    </location>
</feature>
<sequence>MVQLQSSYNGSMVALSILIAVIASITALHMGRQVAKSKGRSRSSWLACGAAAMGIGIWSMHFIAMLGMSLPIEVRYDDRLVLLSVAISVLASGIALYVVGRDNLSRRRLLIGGFAMGIGIAGMHYTGMAAMRLNAHVRYDPLFFAASVLIGIAVSTAALWIAFRPGGAGGWRKRAFGGLLMGVAIAGMHYAGMAATAFESDAHTMMGTGRQSGSPMLGFAIGLSTLLVLGISLVCAFIERVWLAQLKQQLERDKRIESLFRHSQDGVFSFTLTGRLLDANHAAEHMTGFSRAELLAMPPTDLVCEEFRQTTRTQFIEAVGGQSRNFDSALTHRDGSRIEVNNTNVPVVVEDEVVGVYTIVRDITERKMSERRMKHMAHHDEVTGLPNRRLFERQVTKILAGPSADVQPLAVLFLDIDRFKLVNDSQGHDIGDLLLRAIASRLRQAVGDAGIIARLGGDEFSVLLAQGVTREAIQCIAARINREIDIPFSLRGRDIHITASIGIALYPDDGDNCIALMKHADTAMYSAKAEGKNTFRFYRQTMNEELTERVQLENELRKALERGEFFLVYQPQMDIASGRIVGVEALIRWRHGEKGLVSPADFIPLAEETGMIVPIGEWVLRTACRQAKRWHGAGLADLRMSVNLSSRQFMSQDLADSIRRIIQETGFDPGLLDLEITESMTLDVGRAIATLHQLKQLGVSISIDDFGTGYSSLSYLKNFPVDRLKIDRSFISQMLSDTNDRSIVSTIIALAHNLNLQVVAEGVETDAQSAFLASHGCDEMQGYLISKPLPEEDIHRLVLQRVH</sequence>
<protein>
    <submittedName>
        <fullName evidence="7">EAL domain-containing protein</fullName>
    </submittedName>
</protein>
<evidence type="ECO:0000259" key="6">
    <source>
        <dbReference type="PROSITE" id="PS50924"/>
    </source>
</evidence>
<dbReference type="PROSITE" id="PS50112">
    <property type="entry name" value="PAS"/>
    <property type="match status" value="1"/>
</dbReference>
<dbReference type="PROSITE" id="PS50924">
    <property type="entry name" value="MHYT"/>
    <property type="match status" value="1"/>
</dbReference>
<dbReference type="NCBIfam" id="TIGR00254">
    <property type="entry name" value="GGDEF"/>
    <property type="match status" value="1"/>
</dbReference>
<dbReference type="SUPFAM" id="SSF141868">
    <property type="entry name" value="EAL domain-like"/>
    <property type="match status" value="1"/>
</dbReference>
<dbReference type="Proteomes" id="UP000547209">
    <property type="component" value="Unassembled WGS sequence"/>
</dbReference>
<feature type="transmembrane region" description="Helical" evidence="1">
    <location>
        <begin position="142"/>
        <end position="163"/>
    </location>
</feature>
<dbReference type="InterPro" id="IPR000160">
    <property type="entry name" value="GGDEF_dom"/>
</dbReference>
<dbReference type="GO" id="GO:0016020">
    <property type="term" value="C:membrane"/>
    <property type="evidence" value="ECO:0007669"/>
    <property type="project" value="UniProtKB-UniRule"/>
</dbReference>
<dbReference type="InterPro" id="IPR000700">
    <property type="entry name" value="PAS-assoc_C"/>
</dbReference>
<dbReference type="Gene3D" id="3.20.20.450">
    <property type="entry name" value="EAL domain"/>
    <property type="match status" value="1"/>
</dbReference>
<dbReference type="Gene3D" id="3.30.450.20">
    <property type="entry name" value="PAS domain"/>
    <property type="match status" value="1"/>
</dbReference>
<dbReference type="CDD" id="cd01948">
    <property type="entry name" value="EAL"/>
    <property type="match status" value="1"/>
</dbReference>
<feature type="domain" description="GGDEF" evidence="5">
    <location>
        <begin position="407"/>
        <end position="540"/>
    </location>
</feature>
<feature type="transmembrane region" description="Helical" evidence="1">
    <location>
        <begin position="217"/>
        <end position="238"/>
    </location>
</feature>
<dbReference type="Pfam" id="PF00990">
    <property type="entry name" value="GGDEF"/>
    <property type="match status" value="1"/>
</dbReference>
<dbReference type="SMART" id="SM00267">
    <property type="entry name" value="GGDEF"/>
    <property type="match status" value="1"/>
</dbReference>
<dbReference type="InterPro" id="IPR035965">
    <property type="entry name" value="PAS-like_dom_sf"/>
</dbReference>
<dbReference type="AlphaFoldDB" id="A0A7X0RY23"/>
<dbReference type="PANTHER" id="PTHR44757:SF2">
    <property type="entry name" value="BIOFILM ARCHITECTURE MAINTENANCE PROTEIN MBAA"/>
    <property type="match status" value="1"/>
</dbReference>
<dbReference type="PROSITE" id="PS50883">
    <property type="entry name" value="EAL"/>
    <property type="match status" value="1"/>
</dbReference>
<dbReference type="PANTHER" id="PTHR44757">
    <property type="entry name" value="DIGUANYLATE CYCLASE DGCP"/>
    <property type="match status" value="1"/>
</dbReference>
<dbReference type="SUPFAM" id="SSF55073">
    <property type="entry name" value="Nucleotide cyclase"/>
    <property type="match status" value="1"/>
</dbReference>
<dbReference type="InterPro" id="IPR035919">
    <property type="entry name" value="EAL_sf"/>
</dbReference>
<proteinExistence type="predicted"/>
<evidence type="ECO:0000313" key="8">
    <source>
        <dbReference type="Proteomes" id="UP000547209"/>
    </source>
</evidence>
<dbReference type="PROSITE" id="PS50887">
    <property type="entry name" value="GGDEF"/>
    <property type="match status" value="1"/>
</dbReference>
<feature type="domain" description="EAL" evidence="4">
    <location>
        <begin position="549"/>
        <end position="802"/>
    </location>
</feature>
<dbReference type="InterPro" id="IPR005330">
    <property type="entry name" value="MHYT_dom"/>
</dbReference>
<dbReference type="SMART" id="SM00091">
    <property type="entry name" value="PAS"/>
    <property type="match status" value="1"/>
</dbReference>
<feature type="domain" description="MHYT" evidence="6">
    <location>
        <begin position="8"/>
        <end position="199"/>
    </location>
</feature>
<dbReference type="CDD" id="cd01949">
    <property type="entry name" value="GGDEF"/>
    <property type="match status" value="1"/>
</dbReference>
<dbReference type="PROSITE" id="PS50113">
    <property type="entry name" value="PAC"/>
    <property type="match status" value="1"/>
</dbReference>
<reference evidence="7 8" key="1">
    <citation type="submission" date="2020-08" db="EMBL/GenBank/DDBJ databases">
        <title>Cohnella phylogeny.</title>
        <authorList>
            <person name="Dunlap C."/>
        </authorList>
    </citation>
    <scope>NUCLEOTIDE SEQUENCE [LARGE SCALE GENOMIC DNA]</scope>
    <source>
        <strain evidence="7 8">DSM 28246</strain>
    </source>
</reference>
<feature type="transmembrane region" description="Helical" evidence="1">
    <location>
        <begin position="80"/>
        <end position="100"/>
    </location>
</feature>
<dbReference type="Pfam" id="PF03707">
    <property type="entry name" value="MHYT"/>
    <property type="match status" value="2"/>
</dbReference>
<feature type="transmembrane region" description="Helical" evidence="1">
    <location>
        <begin position="175"/>
        <end position="197"/>
    </location>
</feature>
<dbReference type="FunFam" id="3.30.70.270:FF:000001">
    <property type="entry name" value="Diguanylate cyclase domain protein"/>
    <property type="match status" value="1"/>
</dbReference>
<gene>
    <name evidence="7" type="ORF">H7C19_27635</name>
</gene>
<dbReference type="SMART" id="SM00052">
    <property type="entry name" value="EAL"/>
    <property type="match status" value="1"/>
</dbReference>
<evidence type="ECO:0000256" key="1">
    <source>
        <dbReference type="PROSITE-ProRule" id="PRU00244"/>
    </source>
</evidence>
<evidence type="ECO:0000259" key="3">
    <source>
        <dbReference type="PROSITE" id="PS50113"/>
    </source>
</evidence>
<feature type="transmembrane region" description="Helical" evidence="1">
    <location>
        <begin position="43"/>
        <end position="68"/>
    </location>
</feature>
<keyword evidence="1" id="KW-0472">Membrane</keyword>
<dbReference type="SUPFAM" id="SSF55785">
    <property type="entry name" value="PYP-like sensor domain (PAS domain)"/>
    <property type="match status" value="1"/>
</dbReference>
<dbReference type="InterPro" id="IPR029787">
    <property type="entry name" value="Nucleotide_cyclase"/>
</dbReference>
<accession>A0A7X0RY23</accession>
<organism evidence="7 8">
    <name type="scientific">Cohnella nanjingensis</name>
    <dbReference type="NCBI Taxonomy" id="1387779"/>
    <lineage>
        <taxon>Bacteria</taxon>
        <taxon>Bacillati</taxon>
        <taxon>Bacillota</taxon>
        <taxon>Bacilli</taxon>
        <taxon>Bacillales</taxon>
        <taxon>Paenibacillaceae</taxon>
        <taxon>Cohnella</taxon>
    </lineage>
</organism>
<evidence type="ECO:0000259" key="2">
    <source>
        <dbReference type="PROSITE" id="PS50112"/>
    </source>
</evidence>
<dbReference type="NCBIfam" id="TIGR00229">
    <property type="entry name" value="sensory_box"/>
    <property type="match status" value="1"/>
</dbReference>
<dbReference type="Pfam" id="PF13426">
    <property type="entry name" value="PAS_9"/>
    <property type="match status" value="1"/>
</dbReference>
<evidence type="ECO:0000313" key="7">
    <source>
        <dbReference type="EMBL" id="MBB6674460.1"/>
    </source>
</evidence>
<keyword evidence="1" id="KW-1133">Transmembrane helix</keyword>
<feature type="transmembrane region" description="Helical" evidence="1">
    <location>
        <begin position="109"/>
        <end position="130"/>
    </location>
</feature>
<dbReference type="InterPro" id="IPR001633">
    <property type="entry name" value="EAL_dom"/>
</dbReference>
<feature type="domain" description="PAC" evidence="3">
    <location>
        <begin position="324"/>
        <end position="375"/>
    </location>
</feature>
<dbReference type="InterPro" id="IPR052155">
    <property type="entry name" value="Biofilm_reg_signaling"/>
</dbReference>
<dbReference type="EMBL" id="JACJVP010000047">
    <property type="protein sequence ID" value="MBB6674460.1"/>
    <property type="molecule type" value="Genomic_DNA"/>
</dbReference>
<dbReference type="CDD" id="cd00130">
    <property type="entry name" value="PAS"/>
    <property type="match status" value="1"/>
</dbReference>
<comment type="caution">
    <text evidence="7">The sequence shown here is derived from an EMBL/GenBank/DDBJ whole genome shotgun (WGS) entry which is preliminary data.</text>
</comment>
<evidence type="ECO:0000259" key="5">
    <source>
        <dbReference type="PROSITE" id="PS50887"/>
    </source>
</evidence>
<dbReference type="Pfam" id="PF00563">
    <property type="entry name" value="EAL"/>
    <property type="match status" value="1"/>
</dbReference>